<evidence type="ECO:0000256" key="8">
    <source>
        <dbReference type="SAM" id="MobiDB-lite"/>
    </source>
</evidence>
<dbReference type="GO" id="GO:0006281">
    <property type="term" value="P:DNA repair"/>
    <property type="evidence" value="ECO:0007669"/>
    <property type="project" value="UniProtKB-KW"/>
</dbReference>
<dbReference type="Pfam" id="PF09494">
    <property type="entry name" value="Slx4"/>
    <property type="match status" value="1"/>
</dbReference>
<dbReference type="GO" id="GO:0006260">
    <property type="term" value="P:DNA replication"/>
    <property type="evidence" value="ECO:0007669"/>
    <property type="project" value="InterPro"/>
</dbReference>
<comment type="similarity">
    <text evidence="2">Belongs to the SLX4 family.</text>
</comment>
<evidence type="ECO:0000256" key="2">
    <source>
        <dbReference type="ARBA" id="ARBA00006661"/>
    </source>
</evidence>
<dbReference type="PANTHER" id="PTHR21541:SF3">
    <property type="entry name" value="STRUCTURE-SPECIFIC ENDONUCLEASE SUBUNIT SLX4"/>
    <property type="match status" value="1"/>
</dbReference>
<protein>
    <recommendedName>
        <fullName evidence="7">Structure-specific endonuclease subunit SLX4</fullName>
    </recommendedName>
</protein>
<dbReference type="OrthoDB" id="5576441at2759"/>
<comment type="subcellular location">
    <subcellularLocation>
        <location evidence="1">Nucleus</location>
    </subcellularLocation>
</comment>
<dbReference type="EMBL" id="CAJQZP010000049">
    <property type="protein sequence ID" value="CAG4934864.1"/>
    <property type="molecule type" value="Genomic_DNA"/>
</dbReference>
<feature type="region of interest" description="Disordered" evidence="8">
    <location>
        <begin position="1"/>
        <end position="40"/>
    </location>
</feature>
<dbReference type="GO" id="GO:0033557">
    <property type="term" value="C:Slx1-Slx4 complex"/>
    <property type="evidence" value="ECO:0007669"/>
    <property type="project" value="InterPro"/>
</dbReference>
<dbReference type="InterPro" id="IPR018574">
    <property type="entry name" value="Structure-sp_endonuc_su_Slx4"/>
</dbReference>
<dbReference type="GO" id="GO:0000712">
    <property type="term" value="P:resolution of meiotic recombination intermediates"/>
    <property type="evidence" value="ECO:0007669"/>
    <property type="project" value="TreeGrafter"/>
</dbReference>
<proteinExistence type="inferred from homology"/>
<accession>A0A8S3W174</accession>
<keyword evidence="3" id="KW-0227">DNA damage</keyword>
<evidence type="ECO:0000256" key="1">
    <source>
        <dbReference type="ARBA" id="ARBA00004123"/>
    </source>
</evidence>
<feature type="compositionally biased region" description="Basic residues" evidence="8">
    <location>
        <begin position="20"/>
        <end position="38"/>
    </location>
</feature>
<dbReference type="Proteomes" id="UP000691718">
    <property type="component" value="Unassembled WGS sequence"/>
</dbReference>
<keyword evidence="4" id="KW-0233">DNA recombination</keyword>
<dbReference type="PANTHER" id="PTHR21541">
    <property type="entry name" value="BTB POZ DOMAIN CONTAINING 12"/>
    <property type="match status" value="1"/>
</dbReference>
<evidence type="ECO:0000256" key="7">
    <source>
        <dbReference type="ARBA" id="ARBA00029496"/>
    </source>
</evidence>
<dbReference type="AlphaFoldDB" id="A0A8S3W174"/>
<sequence>MDESLTDFQEPKNQCTGPKRFQKSKVHNKKAKPRKHIKGQKDIRALIKSKKNDIVTYTKEFNDVCLKSGIDVDSEQLQLAIALSKSLQHTGEQTDAESSQTTKLTSQERTNKIRRTLEEFGFNVIKSEWKLKPETNKRLKWCKKQCKLLLTSEEERQQKILDKYSQVLFQNLDYSFDNDKYENNIITSGLYYLTTNIKYELMKSNEIFYVPGLLHDISYVKSNLLRDWSEIPGRPTSPKLKKDFVVSISDLECTQTELDIILSGSLKAAKDIYKFKIIHSNILKEELKKGYGKDSITYQNLDKSVISLNRDSKRVETKVESNKTTMLSLPQRGRSLSPDIFGDEASSLIDNSITYTGNGDENIRKDDADKDVVDLTQTVDVISQSNITKPCSQLSQSSNGTKRKTNDYMDLTDCVPVSLQKLNTYSLSLTSKVSEIEQVQNDCMEITECVNPLSQDHNILNNENVALTQNIADYAHVETMNHCKENKKSVITMDLTQSSNSDEDLPIVDIGGSEAKSSDDIIIVQHDDYNSIIPTSPKCKNLKPNHGLTKEENVIFIEKNNGDSTLDNNFEDKFNNSVIVSHEYDHNEQNSDIDLTQCSDSSVEVSQKSFKSWSVSENQECNEFQNLGKKDNVSIDYDEICIDAPSKEKGLDGQFDDIHTRYANIFENETESCKNQMASSKSDLVSNCSNNSEPFNLSDKELNYSMHRSKIEHFDMGGISIIDEICNINEAKNDTNLKKNCSLNRSLSESCLPNICFKDNKTKTTEAYITLSQSTSSTPIKAIIKDNEISVQTPTNSEYIVKVGEVTPMLDYAAMSSPERNKELEKYGLKPFKRKRAIQLLTHLYNQTHPLIEYCSEQPIPPKKLKLDSPKSTLSLQQKHKSPKKIKDISENTNFNKGNDIYKETKDVPDIRDIGCSAEDWVFQKREKAKIHACRVPLHIVFHNYVSCRRGLREAILRYEPVNIDVIHKDLVSYGYRYNPKDLLKFLDKKCITVKTADNNARNSKK</sequence>
<comment type="caution">
    <text evidence="9">The sequence shown here is derived from an EMBL/GenBank/DDBJ whole genome shotgun (WGS) entry which is preliminary data.</text>
</comment>
<name>A0A8S3W174_PARAO</name>
<evidence type="ECO:0000313" key="9">
    <source>
        <dbReference type="EMBL" id="CAG4934864.1"/>
    </source>
</evidence>
<evidence type="ECO:0000256" key="5">
    <source>
        <dbReference type="ARBA" id="ARBA00023204"/>
    </source>
</evidence>
<gene>
    <name evidence="9" type="ORF">PAPOLLO_LOCUS888</name>
</gene>
<keyword evidence="6" id="KW-0539">Nucleus</keyword>
<evidence type="ECO:0000256" key="3">
    <source>
        <dbReference type="ARBA" id="ARBA00022763"/>
    </source>
</evidence>
<evidence type="ECO:0000256" key="4">
    <source>
        <dbReference type="ARBA" id="ARBA00023172"/>
    </source>
</evidence>
<evidence type="ECO:0000256" key="6">
    <source>
        <dbReference type="ARBA" id="ARBA00023242"/>
    </source>
</evidence>
<organism evidence="9 10">
    <name type="scientific">Parnassius apollo</name>
    <name type="common">Apollo butterfly</name>
    <name type="synonym">Papilio apollo</name>
    <dbReference type="NCBI Taxonomy" id="110799"/>
    <lineage>
        <taxon>Eukaryota</taxon>
        <taxon>Metazoa</taxon>
        <taxon>Ecdysozoa</taxon>
        <taxon>Arthropoda</taxon>
        <taxon>Hexapoda</taxon>
        <taxon>Insecta</taxon>
        <taxon>Pterygota</taxon>
        <taxon>Neoptera</taxon>
        <taxon>Endopterygota</taxon>
        <taxon>Lepidoptera</taxon>
        <taxon>Glossata</taxon>
        <taxon>Ditrysia</taxon>
        <taxon>Papilionoidea</taxon>
        <taxon>Papilionidae</taxon>
        <taxon>Parnassiinae</taxon>
        <taxon>Parnassini</taxon>
        <taxon>Parnassius</taxon>
        <taxon>Parnassius</taxon>
    </lineage>
</organism>
<evidence type="ECO:0000313" key="10">
    <source>
        <dbReference type="Proteomes" id="UP000691718"/>
    </source>
</evidence>
<dbReference type="CDD" id="cd22999">
    <property type="entry name" value="SAP_SLX4"/>
    <property type="match status" value="1"/>
</dbReference>
<reference evidence="9" key="1">
    <citation type="submission" date="2021-04" db="EMBL/GenBank/DDBJ databases">
        <authorList>
            <person name="Tunstrom K."/>
        </authorList>
    </citation>
    <scope>NUCLEOTIDE SEQUENCE</scope>
</reference>
<keyword evidence="10" id="KW-1185">Reference proteome</keyword>
<keyword evidence="5" id="KW-0234">DNA repair</keyword>